<dbReference type="AlphaFoldDB" id="A0A2K3NBU3"/>
<dbReference type="InterPro" id="IPR057619">
    <property type="entry name" value="PH_PHS1"/>
</dbReference>
<name>A0A2K3NBU3_TRIPR</name>
<feature type="non-terminal residue" evidence="2">
    <location>
        <position position="182"/>
    </location>
</feature>
<sequence>MAGTVAVRSTNSMSDEWEICFARFIPFPHSITSPSSSSGLHPLPPRLRNHPPRGTWISSSTSAFLRFSPDLSFSDVIFTVSINGKLFEEHYVSKLHFSWPQVSCDPGFPARGIRTVLVSYRDSRGEIQKFAMRFPSIYETQSFISALKEVLKDDKGPEPLNIDFGSEISSQSEFMSTNKNPY</sequence>
<accession>A0A2K3NBU3</accession>
<comment type="caution">
    <text evidence="2">The sequence shown here is derived from an EMBL/GenBank/DDBJ whole genome shotgun (WGS) entry which is preliminary data.</text>
</comment>
<dbReference type="STRING" id="57577.A0A2K3NBU3"/>
<evidence type="ECO:0000259" key="1">
    <source>
        <dbReference type="Pfam" id="PF25349"/>
    </source>
</evidence>
<organism evidence="2 3">
    <name type="scientific">Trifolium pratense</name>
    <name type="common">Red clover</name>
    <dbReference type="NCBI Taxonomy" id="57577"/>
    <lineage>
        <taxon>Eukaryota</taxon>
        <taxon>Viridiplantae</taxon>
        <taxon>Streptophyta</taxon>
        <taxon>Embryophyta</taxon>
        <taxon>Tracheophyta</taxon>
        <taxon>Spermatophyta</taxon>
        <taxon>Magnoliopsida</taxon>
        <taxon>eudicotyledons</taxon>
        <taxon>Gunneridae</taxon>
        <taxon>Pentapetalae</taxon>
        <taxon>rosids</taxon>
        <taxon>fabids</taxon>
        <taxon>Fabales</taxon>
        <taxon>Fabaceae</taxon>
        <taxon>Papilionoideae</taxon>
        <taxon>50 kb inversion clade</taxon>
        <taxon>NPAAA clade</taxon>
        <taxon>Hologalegina</taxon>
        <taxon>IRL clade</taxon>
        <taxon>Trifolieae</taxon>
        <taxon>Trifolium</taxon>
    </lineage>
</organism>
<dbReference type="EMBL" id="ASHM01019008">
    <property type="protein sequence ID" value="PNY00511.1"/>
    <property type="molecule type" value="Genomic_DNA"/>
</dbReference>
<reference evidence="2 3" key="2">
    <citation type="journal article" date="2017" name="Front. Plant Sci.">
        <title>Gene Classification and Mining of Molecular Markers Useful in Red Clover (Trifolium pratense) Breeding.</title>
        <authorList>
            <person name="Istvanek J."/>
            <person name="Dluhosova J."/>
            <person name="Dluhos P."/>
            <person name="Patkova L."/>
            <person name="Nedelnik J."/>
            <person name="Repkova J."/>
        </authorList>
    </citation>
    <scope>NUCLEOTIDE SEQUENCE [LARGE SCALE GENOMIC DNA]</scope>
    <source>
        <strain evidence="3">cv. Tatra</strain>
        <tissue evidence="2">Young leaves</tissue>
    </source>
</reference>
<dbReference type="Proteomes" id="UP000236291">
    <property type="component" value="Unassembled WGS sequence"/>
</dbReference>
<gene>
    <name evidence="2" type="ORF">L195_g023793</name>
</gene>
<feature type="domain" description="Poor homologous synapsis 1 PH" evidence="1">
    <location>
        <begin position="15"/>
        <end position="160"/>
    </location>
</feature>
<dbReference type="Pfam" id="PF25349">
    <property type="entry name" value="PH_PHS1"/>
    <property type="match status" value="1"/>
</dbReference>
<evidence type="ECO:0000313" key="3">
    <source>
        <dbReference type="Proteomes" id="UP000236291"/>
    </source>
</evidence>
<protein>
    <submittedName>
        <fullName evidence="2">Synapsis 1-like protein</fullName>
    </submittedName>
</protein>
<proteinExistence type="predicted"/>
<reference evidence="2 3" key="1">
    <citation type="journal article" date="2014" name="Am. J. Bot.">
        <title>Genome assembly and annotation for red clover (Trifolium pratense; Fabaceae).</title>
        <authorList>
            <person name="Istvanek J."/>
            <person name="Jaros M."/>
            <person name="Krenek A."/>
            <person name="Repkova J."/>
        </authorList>
    </citation>
    <scope>NUCLEOTIDE SEQUENCE [LARGE SCALE GENOMIC DNA]</scope>
    <source>
        <strain evidence="3">cv. Tatra</strain>
        <tissue evidence="2">Young leaves</tissue>
    </source>
</reference>
<evidence type="ECO:0000313" key="2">
    <source>
        <dbReference type="EMBL" id="PNY00511.1"/>
    </source>
</evidence>